<evidence type="ECO:0000313" key="2">
    <source>
        <dbReference type="EMBL" id="MBA8956171.1"/>
    </source>
</evidence>
<dbReference type="Pfam" id="PF03483">
    <property type="entry name" value="B3_4"/>
    <property type="match status" value="1"/>
</dbReference>
<dbReference type="Proteomes" id="UP000572680">
    <property type="component" value="Unassembled WGS sequence"/>
</dbReference>
<feature type="domain" description="B3/B4 tRNA-binding" evidence="1">
    <location>
        <begin position="51"/>
        <end position="205"/>
    </location>
</feature>
<dbReference type="AlphaFoldDB" id="A0A7W3QQZ9"/>
<name>A0A7W3QQZ9_ACTNM</name>
<keyword evidence="3" id="KW-1185">Reference proteome</keyword>
<dbReference type="PANTHER" id="PTHR39209">
    <property type="match status" value="1"/>
</dbReference>
<dbReference type="EMBL" id="JACJIA010000014">
    <property type="protein sequence ID" value="MBA8956171.1"/>
    <property type="molecule type" value="Genomic_DNA"/>
</dbReference>
<protein>
    <submittedName>
        <fullName evidence="2">DNA/RNA-binding domain of Phe-tRNA-synthetase-like protein</fullName>
    </submittedName>
</protein>
<gene>
    <name evidence="2" type="ORF">HNR61_007853</name>
</gene>
<sequence length="224" mass="24390">MRPDYRVLLIAAEGLVPGPSTGPGDRMLADAQAQAVARGEAEDPTVNPHVAAWHEAFRAFGAKPERIRPSVDALLRRAPGGLPRIDAITDLYYAVSAAHALPIGGEDLDRYSGPPHLVRARGDEPFEIMSGGQASTEHPRPGEVVWTDAEGVTCRRWNWRQCVRTRLTHSTTRAGFILDDLHPMDDARLDKAGRALVDALGRTSPSARFATRLLRAERRPAPAA</sequence>
<evidence type="ECO:0000259" key="1">
    <source>
        <dbReference type="SMART" id="SM00873"/>
    </source>
</evidence>
<reference evidence="2 3" key="1">
    <citation type="submission" date="2020-08" db="EMBL/GenBank/DDBJ databases">
        <title>Genomic Encyclopedia of Type Strains, Phase IV (KMG-IV): sequencing the most valuable type-strain genomes for metagenomic binning, comparative biology and taxonomic classification.</title>
        <authorList>
            <person name="Goeker M."/>
        </authorList>
    </citation>
    <scope>NUCLEOTIDE SEQUENCE [LARGE SCALE GENOMIC DNA]</scope>
    <source>
        <strain evidence="2 3">DSM 44197</strain>
    </source>
</reference>
<dbReference type="RefSeq" id="WP_312898306.1">
    <property type="nucleotide sequence ID" value="NZ_BAAALP010000007.1"/>
</dbReference>
<evidence type="ECO:0000313" key="3">
    <source>
        <dbReference type="Proteomes" id="UP000572680"/>
    </source>
</evidence>
<comment type="caution">
    <text evidence="2">The sequence shown here is derived from an EMBL/GenBank/DDBJ whole genome shotgun (WGS) entry which is preliminary data.</text>
</comment>
<organism evidence="2 3">
    <name type="scientific">Actinomadura namibiensis</name>
    <dbReference type="NCBI Taxonomy" id="182080"/>
    <lineage>
        <taxon>Bacteria</taxon>
        <taxon>Bacillati</taxon>
        <taxon>Actinomycetota</taxon>
        <taxon>Actinomycetes</taxon>
        <taxon>Streptosporangiales</taxon>
        <taxon>Thermomonosporaceae</taxon>
        <taxon>Actinomadura</taxon>
    </lineage>
</organism>
<dbReference type="SMART" id="SM00873">
    <property type="entry name" value="B3_4"/>
    <property type="match status" value="1"/>
</dbReference>
<dbReference type="PANTHER" id="PTHR39209:SF2">
    <property type="entry name" value="CYTOPLASMIC PROTEIN"/>
    <property type="match status" value="1"/>
</dbReference>
<dbReference type="GO" id="GO:0004826">
    <property type="term" value="F:phenylalanine-tRNA ligase activity"/>
    <property type="evidence" value="ECO:0007669"/>
    <property type="project" value="InterPro"/>
</dbReference>
<proteinExistence type="predicted"/>
<dbReference type="InterPro" id="IPR005146">
    <property type="entry name" value="B3/B4_tRNA-bd"/>
</dbReference>
<dbReference type="SUPFAM" id="SSF56037">
    <property type="entry name" value="PheT/TilS domain"/>
    <property type="match status" value="1"/>
</dbReference>
<dbReference type="Gene3D" id="3.50.40.10">
    <property type="entry name" value="Phenylalanyl-trna Synthetase, Chain B, domain 3"/>
    <property type="match status" value="1"/>
</dbReference>
<dbReference type="GO" id="GO:0003723">
    <property type="term" value="F:RNA binding"/>
    <property type="evidence" value="ECO:0007669"/>
    <property type="project" value="InterPro"/>
</dbReference>
<accession>A0A7W3QQZ9</accession>
<dbReference type="InterPro" id="IPR020825">
    <property type="entry name" value="Phe-tRNA_synthase-like_B3/B4"/>
</dbReference>